<evidence type="ECO:0000259" key="8">
    <source>
        <dbReference type="Pfam" id="PF17482"/>
    </source>
</evidence>
<dbReference type="InterPro" id="IPR020287">
    <property type="entry name" value="Tail_sheath_C"/>
</dbReference>
<dbReference type="EMBL" id="KX349304">
    <property type="protein sequence ID" value="AOO14524.1"/>
    <property type="molecule type" value="Genomic_DNA"/>
</dbReference>
<dbReference type="GO" id="GO:0098027">
    <property type="term" value="C:virus tail, sheath"/>
    <property type="evidence" value="ECO:0007669"/>
    <property type="project" value="UniProtKB-KW"/>
</dbReference>
<evidence type="ECO:0000313" key="13">
    <source>
        <dbReference type="EMBL" id="AOO14956.1"/>
    </source>
</evidence>
<evidence type="ECO:0000313" key="14">
    <source>
        <dbReference type="Proteomes" id="UP000223288"/>
    </source>
</evidence>
<dbReference type="Proteomes" id="UP000224257">
    <property type="component" value="Segment"/>
</dbReference>
<feature type="domain" description="Tail sheath protein C-terminal" evidence="8">
    <location>
        <begin position="648"/>
        <end position="747"/>
    </location>
</feature>
<dbReference type="GO" id="GO:0099000">
    <property type="term" value="P:symbiont genome ejection through host cell envelope, contractile tail mechanism"/>
    <property type="evidence" value="ECO:0007669"/>
    <property type="project" value="UniProtKB-KW"/>
</dbReference>
<dbReference type="Proteomes" id="UP000223576">
    <property type="component" value="Segment"/>
</dbReference>
<keyword evidence="5" id="KW-0946">Virion</keyword>
<dbReference type="Proteomes" id="UP000223981">
    <property type="component" value="Segment"/>
</dbReference>
<keyword evidence="7" id="KW-1160">Virus entry into host cell</keyword>
<evidence type="ECO:0000256" key="7">
    <source>
        <dbReference type="ARBA" id="ARBA00023296"/>
    </source>
</evidence>
<dbReference type="EMBL" id="KX349305">
    <property type="protein sequence ID" value="AOO14740.1"/>
    <property type="molecule type" value="Genomic_DNA"/>
</dbReference>
<dbReference type="InterPro" id="IPR052042">
    <property type="entry name" value="Tail_sheath_structural"/>
</dbReference>
<evidence type="ECO:0000313" key="9">
    <source>
        <dbReference type="EMBL" id="AOO13656.1"/>
    </source>
</evidence>
<accession>A0A1D7SK26</accession>
<evidence type="ECO:0000256" key="3">
    <source>
        <dbReference type="ARBA" id="ARBA00022732"/>
    </source>
</evidence>
<evidence type="ECO:0000256" key="4">
    <source>
        <dbReference type="ARBA" id="ARBA00022766"/>
    </source>
</evidence>
<dbReference type="Gene3D" id="3.40.50.11780">
    <property type="match status" value="2"/>
</dbReference>
<keyword evidence="4" id="KW-1242">Viral contractile tail ejection system</keyword>
<dbReference type="EMBL" id="KX349300">
    <property type="protein sequence ID" value="AOO13656.1"/>
    <property type="molecule type" value="Genomic_DNA"/>
</dbReference>
<reference evidence="14 15" key="1">
    <citation type="journal article" date="2016" name="Environ. Microbiol.">
        <title>Genomic diversification of marine cyanophages into stable ecotypes.</title>
        <authorList>
            <person name="Marston M.F."/>
            <person name="Martiny J.B."/>
        </authorList>
    </citation>
    <scope>NUCLEOTIDE SEQUENCE [LARGE SCALE GENOMIC DNA]</scope>
    <source>
        <strain evidence="9">Np_11_1211</strain>
        <strain evidence="10">Np_45_0711</strain>
        <strain evidence="11">Sn_18_0910</strain>
        <strain evidence="12">Sn_23_0910</strain>
        <strain evidence="13">W1_23_0910</strain>
    </source>
</reference>
<evidence type="ECO:0000313" key="11">
    <source>
        <dbReference type="EMBL" id="AOO14524.1"/>
    </source>
</evidence>
<evidence type="ECO:0000256" key="6">
    <source>
        <dbReference type="ARBA" id="ARBA00023009"/>
    </source>
</evidence>
<name>A0A1D7SK26_9CAUD</name>
<dbReference type="Proteomes" id="UP000223288">
    <property type="component" value="Segment"/>
</dbReference>
<keyword evidence="2" id="KW-1162">Viral penetration into host cytoplasm</keyword>
<proteinExistence type="inferred from homology"/>
<keyword evidence="6" id="KW-1171">Viral genome ejection through host cell envelope</keyword>
<organism evidence="10 16">
    <name type="scientific">Cyanophage S-RIM14</name>
    <dbReference type="NCBI Taxonomy" id="1278423"/>
    <lineage>
        <taxon>Viruses</taxon>
        <taxon>Duplodnaviria</taxon>
        <taxon>Heunggongvirae</taxon>
        <taxon>Uroviricota</taxon>
        <taxon>Caudoviricetes</taxon>
        <taxon>Pantevenvirales</taxon>
        <taxon>Kyanoviridae</taxon>
        <taxon>Ahtivirus</taxon>
        <taxon>Ahtivirus sagseatwo</taxon>
    </lineage>
</organism>
<keyword evidence="3" id="KW-1227">Viral tail protein</keyword>
<dbReference type="Pfam" id="PF17482">
    <property type="entry name" value="Phage_sheath_1C"/>
    <property type="match status" value="1"/>
</dbReference>
<sequence length="759" mass="82128">MPANNQLSPGVVVLERDLSANFDIQQGNVGAIAGPFEWGPVNQVVENSEEQEVVDRFGAPDDYNYEHWFSGVQFLQYGGLLKTIRTDSSDLKNAVSDGTDTPVTAVKIQNTDIYEQTFEEPASANNWEFAVRYPGARGNSIRLFLTDAGADQISVLPAPGSGNEWKFTSGGALSAASGASGKVYSYRIKLTVTTIVGAFVPGTATTIDISGSSESVDVLSWDAKKKVLEIGIPVAGVTGIISDAQTVTQGTNTAVIATGGIERQLLSVTDKGSINFAAADSIEDADTNSVAITSVRTEYNEREYLPGQKWINVAPRPGTTRFASEKGGFRDELHILVFDYDGGITGTPYALLEKHIGLSKASDAKSTVGETNYYKEVLKQLSDWVLWGEHTSQVFTVGASAAAGDWGLSVANRSFNVLKSGRGVKIEPSDQTTYGSNGGSTIWYNFAGGASYTVSNSQYQFTSDDLNTAYSLIADPESEDVDFLISGPAGGSRDAGLAKITHLISICEQRKDCMAFFSPLRSAIIGRTDGDEIAAQIQDYFDGAGASSYAVFDSGYKYIYDKYNDKFRYVPCNGDIAGLVLDTALTEEPWFSPAGFNRGNIRNSIRLAYSPAKDQRDKLYSSRVNPIVTFPGQGTVLYGDKTAQGFKSAFDRINVRRLFIVIEDVIADAAQSVLFEQNDDITRSSFVGLCEPYLRDVQGRRGIVDYLVKCDSSNNPQDAVDRGEFYAEIFIKPTPTINYITLTFTATRSGVAFEEAGEG</sequence>
<evidence type="ECO:0000256" key="5">
    <source>
        <dbReference type="ARBA" id="ARBA00023003"/>
    </source>
</evidence>
<evidence type="ECO:0000313" key="15">
    <source>
        <dbReference type="Proteomes" id="UP000223576"/>
    </source>
</evidence>
<dbReference type="EMBL" id="KX349306">
    <property type="protein sequence ID" value="AOO14956.1"/>
    <property type="molecule type" value="Genomic_DNA"/>
</dbReference>
<evidence type="ECO:0000313" key="10">
    <source>
        <dbReference type="EMBL" id="AOO13872.1"/>
    </source>
</evidence>
<dbReference type="PANTHER" id="PTHR35861">
    <property type="match status" value="1"/>
</dbReference>
<gene>
    <name evidence="9" type="ORF">Np111211_110</name>
    <name evidence="10" type="ORF">Np450711_110</name>
    <name evidence="11" type="ORF">Sn180910_110</name>
    <name evidence="12" type="ORF">Sn230910_110</name>
    <name evidence="13" type="ORF">W1230910_110</name>
</gene>
<dbReference type="PANTHER" id="PTHR35861:SF1">
    <property type="entry name" value="PHAGE TAIL SHEATH PROTEIN"/>
    <property type="match status" value="1"/>
</dbReference>
<comment type="similarity">
    <text evidence="1">Belongs to the myoviridae tail sheath protein family.</text>
</comment>
<protein>
    <submittedName>
        <fullName evidence="10">Tail sheath monomer</fullName>
    </submittedName>
</protein>
<keyword evidence="5" id="KW-1229">Viral tail sheath protein</keyword>
<dbReference type="Proteomes" id="UP000225271">
    <property type="component" value="Segment"/>
</dbReference>
<dbReference type="EMBL" id="KX349301">
    <property type="protein sequence ID" value="AOO13872.1"/>
    <property type="molecule type" value="Genomic_DNA"/>
</dbReference>
<evidence type="ECO:0000313" key="16">
    <source>
        <dbReference type="Proteomes" id="UP000224257"/>
    </source>
</evidence>
<evidence type="ECO:0000313" key="12">
    <source>
        <dbReference type="EMBL" id="AOO14740.1"/>
    </source>
</evidence>
<evidence type="ECO:0000256" key="2">
    <source>
        <dbReference type="ARBA" id="ARBA00022595"/>
    </source>
</evidence>
<evidence type="ECO:0000256" key="1">
    <source>
        <dbReference type="ARBA" id="ARBA00008005"/>
    </source>
</evidence>